<evidence type="ECO:0000256" key="1">
    <source>
        <dbReference type="SAM" id="Phobius"/>
    </source>
</evidence>
<protein>
    <recommendedName>
        <fullName evidence="4">PAP2 superfamily protein</fullName>
    </recommendedName>
</protein>
<keyword evidence="1" id="KW-1133">Transmembrane helix</keyword>
<organism evidence="2 3">
    <name type="scientific">Streptomyces puniciscabiei</name>
    <dbReference type="NCBI Taxonomy" id="164348"/>
    <lineage>
        <taxon>Bacteria</taxon>
        <taxon>Bacillati</taxon>
        <taxon>Actinomycetota</taxon>
        <taxon>Actinomycetes</taxon>
        <taxon>Kitasatosporales</taxon>
        <taxon>Streptomycetaceae</taxon>
        <taxon>Streptomyces</taxon>
    </lineage>
</organism>
<evidence type="ECO:0008006" key="4">
    <source>
        <dbReference type="Google" id="ProtNLM"/>
    </source>
</evidence>
<dbReference type="Proteomes" id="UP000318103">
    <property type="component" value="Unassembled WGS sequence"/>
</dbReference>
<dbReference type="OrthoDB" id="5289372at2"/>
<keyword evidence="3" id="KW-1185">Reference proteome</keyword>
<gene>
    <name evidence="2" type="ORF">FB563_6029</name>
</gene>
<sequence length="90" mass="10344">MWRHAVWWTVLWPAVTVALAAVVQRPVEIAVGRSRPVWPDPVDWARYAAFPSGHAMTVTMVCGLLLWLPHRFGGAASGGVRPWRWRWSRW</sequence>
<accession>A0A542UPA9</accession>
<dbReference type="SUPFAM" id="SSF48317">
    <property type="entry name" value="Acid phosphatase/Vanadium-dependent haloperoxidase"/>
    <property type="match status" value="1"/>
</dbReference>
<evidence type="ECO:0000313" key="3">
    <source>
        <dbReference type="Proteomes" id="UP000318103"/>
    </source>
</evidence>
<keyword evidence="1" id="KW-0812">Transmembrane</keyword>
<name>A0A542UPA9_9ACTN</name>
<evidence type="ECO:0000313" key="2">
    <source>
        <dbReference type="EMBL" id="TQL00895.1"/>
    </source>
</evidence>
<dbReference type="InterPro" id="IPR036938">
    <property type="entry name" value="PAP2/HPO_sf"/>
</dbReference>
<keyword evidence="1" id="KW-0472">Membrane</keyword>
<comment type="caution">
    <text evidence="2">The sequence shown here is derived from an EMBL/GenBank/DDBJ whole genome shotgun (WGS) entry which is preliminary data.</text>
</comment>
<reference evidence="2 3" key="1">
    <citation type="submission" date="2019-06" db="EMBL/GenBank/DDBJ databases">
        <title>Sequencing the genomes of 1000 actinobacteria strains.</title>
        <authorList>
            <person name="Klenk H.-P."/>
        </authorList>
    </citation>
    <scope>NUCLEOTIDE SEQUENCE [LARGE SCALE GENOMIC DNA]</scope>
    <source>
        <strain evidence="2 3">DSM 41929</strain>
    </source>
</reference>
<proteinExistence type="predicted"/>
<feature type="transmembrane region" description="Helical" evidence="1">
    <location>
        <begin position="44"/>
        <end position="68"/>
    </location>
</feature>
<dbReference type="AlphaFoldDB" id="A0A542UPA9"/>
<dbReference type="EMBL" id="VFNX01000001">
    <property type="protein sequence ID" value="TQL00895.1"/>
    <property type="molecule type" value="Genomic_DNA"/>
</dbReference>
<dbReference type="RefSeq" id="WP_055708300.1">
    <property type="nucleotide sequence ID" value="NZ_JBPJFI010000001.1"/>
</dbReference>